<evidence type="ECO:0000313" key="1">
    <source>
        <dbReference type="EMBL" id="KAF5918165.1"/>
    </source>
</evidence>
<organism evidence="1 2">
    <name type="scientific">Diceros bicornis minor</name>
    <name type="common">South-central black rhinoceros</name>
    <dbReference type="NCBI Taxonomy" id="77932"/>
    <lineage>
        <taxon>Eukaryota</taxon>
        <taxon>Metazoa</taxon>
        <taxon>Chordata</taxon>
        <taxon>Craniata</taxon>
        <taxon>Vertebrata</taxon>
        <taxon>Euteleostomi</taxon>
        <taxon>Mammalia</taxon>
        <taxon>Eutheria</taxon>
        <taxon>Laurasiatheria</taxon>
        <taxon>Perissodactyla</taxon>
        <taxon>Rhinocerotidae</taxon>
        <taxon>Diceros</taxon>
    </lineage>
</organism>
<sequence>MKTLQKQQLEAVTASQYVLTFLFMGESGGEAQALSFPFSYSSSSHRSGRSLFSIQCGFSWTGTHPTKVSYRKSPTGTKRWQWVPPGIPAHISLCPKVEGALSG</sequence>
<accession>A0A7J7EQT2</accession>
<reference evidence="1 2" key="1">
    <citation type="journal article" date="2020" name="Mol. Biol. Evol.">
        <title>Interspecific Gene Flow and the Evolution of Specialization in Black and White Rhinoceros.</title>
        <authorList>
            <person name="Moodley Y."/>
            <person name="Westbury M.V."/>
            <person name="Russo I.M."/>
            <person name="Gopalakrishnan S."/>
            <person name="Rakotoarivelo A."/>
            <person name="Olsen R.A."/>
            <person name="Prost S."/>
            <person name="Tunstall T."/>
            <person name="Ryder O.A."/>
            <person name="Dalen L."/>
            <person name="Bruford M.W."/>
        </authorList>
    </citation>
    <scope>NUCLEOTIDE SEQUENCE [LARGE SCALE GENOMIC DNA]</scope>
    <source>
        <strain evidence="1">SBR-YM</strain>
        <tissue evidence="1">Skin</tissue>
    </source>
</reference>
<gene>
    <name evidence="1" type="ORF">HPG69_002806</name>
</gene>
<protein>
    <submittedName>
        <fullName evidence="1">Uncharacterized protein</fullName>
    </submittedName>
</protein>
<dbReference type="Proteomes" id="UP000551758">
    <property type="component" value="Unassembled WGS sequence"/>
</dbReference>
<evidence type="ECO:0000313" key="2">
    <source>
        <dbReference type="Proteomes" id="UP000551758"/>
    </source>
</evidence>
<proteinExistence type="predicted"/>
<keyword evidence="2" id="KW-1185">Reference proteome</keyword>
<dbReference type="EMBL" id="JACDTQ010002466">
    <property type="protein sequence ID" value="KAF5918165.1"/>
    <property type="molecule type" value="Genomic_DNA"/>
</dbReference>
<name>A0A7J7EQT2_DICBM</name>
<dbReference type="AlphaFoldDB" id="A0A7J7EQT2"/>
<comment type="caution">
    <text evidence="1">The sequence shown here is derived from an EMBL/GenBank/DDBJ whole genome shotgun (WGS) entry which is preliminary data.</text>
</comment>